<dbReference type="AlphaFoldDB" id="A0AAW1MZ19"/>
<dbReference type="InterPro" id="IPR027417">
    <property type="entry name" value="P-loop_NTPase"/>
</dbReference>
<keyword evidence="2" id="KW-1185">Reference proteome</keyword>
<reference evidence="1" key="1">
    <citation type="submission" date="2024-03" db="EMBL/GenBank/DDBJ databases">
        <title>WGS assembly of Saponaria officinalis var. Norfolk2.</title>
        <authorList>
            <person name="Jenkins J."/>
            <person name="Shu S."/>
            <person name="Grimwood J."/>
            <person name="Barry K."/>
            <person name="Goodstein D."/>
            <person name="Schmutz J."/>
            <person name="Leebens-Mack J."/>
            <person name="Osbourn A."/>
        </authorList>
    </citation>
    <scope>NUCLEOTIDE SEQUENCE [LARGE SCALE GENOMIC DNA]</scope>
    <source>
        <strain evidence="1">JIC</strain>
    </source>
</reference>
<evidence type="ECO:0000313" key="1">
    <source>
        <dbReference type="EMBL" id="KAK9750382.1"/>
    </source>
</evidence>
<name>A0AAW1MZ19_SAPOF</name>
<comment type="caution">
    <text evidence="1">The sequence shown here is derived from an EMBL/GenBank/DDBJ whole genome shotgun (WGS) entry which is preliminary data.</text>
</comment>
<evidence type="ECO:0000313" key="2">
    <source>
        <dbReference type="Proteomes" id="UP001443914"/>
    </source>
</evidence>
<organism evidence="1 2">
    <name type="scientific">Saponaria officinalis</name>
    <name type="common">Common soapwort</name>
    <name type="synonym">Lychnis saponaria</name>
    <dbReference type="NCBI Taxonomy" id="3572"/>
    <lineage>
        <taxon>Eukaryota</taxon>
        <taxon>Viridiplantae</taxon>
        <taxon>Streptophyta</taxon>
        <taxon>Embryophyta</taxon>
        <taxon>Tracheophyta</taxon>
        <taxon>Spermatophyta</taxon>
        <taxon>Magnoliopsida</taxon>
        <taxon>eudicotyledons</taxon>
        <taxon>Gunneridae</taxon>
        <taxon>Pentapetalae</taxon>
        <taxon>Caryophyllales</taxon>
        <taxon>Caryophyllaceae</taxon>
        <taxon>Caryophylleae</taxon>
        <taxon>Saponaria</taxon>
    </lineage>
</organism>
<protein>
    <submittedName>
        <fullName evidence="1">Uncharacterized protein</fullName>
    </submittedName>
</protein>
<dbReference type="Proteomes" id="UP001443914">
    <property type="component" value="Unassembled WGS sequence"/>
</dbReference>
<gene>
    <name evidence="1" type="ORF">RND81_02G192400</name>
</gene>
<proteinExistence type="predicted"/>
<accession>A0AAW1MZ19</accession>
<dbReference type="Gene3D" id="3.40.50.300">
    <property type="entry name" value="P-loop containing nucleotide triphosphate hydrolases"/>
    <property type="match status" value="1"/>
</dbReference>
<dbReference type="EMBL" id="JBDFQZ010000002">
    <property type="protein sequence ID" value="KAK9750382.1"/>
    <property type="molecule type" value="Genomic_DNA"/>
</dbReference>
<dbReference type="SUPFAM" id="SSF52540">
    <property type="entry name" value="P-loop containing nucleoside triphosphate hydrolases"/>
    <property type="match status" value="1"/>
</dbReference>
<sequence>MPISHILHLITLSTTVDRWLRTSCRLCWSPEDTVDFLLKLIRDLMICVSFGFIVLQHYIKLTMLEKNRKLNDILDALDFNQVVIFVKIVNSAAKLNKLLVECNFPSICIHSGMSQIALVGLVAGTTFSRTILHTTSVIKICKFVSCVPLLWDFLYDV</sequence>